<evidence type="ECO:0000313" key="2">
    <source>
        <dbReference type="EMBL" id="GHO48005.1"/>
    </source>
</evidence>
<dbReference type="AlphaFoldDB" id="A0A8J3MWX1"/>
<reference evidence="2" key="1">
    <citation type="submission" date="2020-10" db="EMBL/GenBank/DDBJ databases">
        <title>Taxonomic study of unclassified bacteria belonging to the class Ktedonobacteria.</title>
        <authorList>
            <person name="Yabe S."/>
            <person name="Wang C.M."/>
            <person name="Zheng Y."/>
            <person name="Sakai Y."/>
            <person name="Cavaletti L."/>
            <person name="Monciardini P."/>
            <person name="Donadio S."/>
        </authorList>
    </citation>
    <scope>NUCLEOTIDE SEQUENCE</scope>
    <source>
        <strain evidence="2">SOSP1-1</strain>
    </source>
</reference>
<organism evidence="2 3">
    <name type="scientific">Ktedonospora formicarum</name>
    <dbReference type="NCBI Taxonomy" id="2778364"/>
    <lineage>
        <taxon>Bacteria</taxon>
        <taxon>Bacillati</taxon>
        <taxon>Chloroflexota</taxon>
        <taxon>Ktedonobacteria</taxon>
        <taxon>Ktedonobacterales</taxon>
        <taxon>Ktedonobacteraceae</taxon>
        <taxon>Ktedonospora</taxon>
    </lineage>
</organism>
<dbReference type="InterPro" id="IPR037401">
    <property type="entry name" value="SnoaL-like"/>
</dbReference>
<evidence type="ECO:0000259" key="1">
    <source>
        <dbReference type="Pfam" id="PF12680"/>
    </source>
</evidence>
<evidence type="ECO:0000313" key="3">
    <source>
        <dbReference type="Proteomes" id="UP000612362"/>
    </source>
</evidence>
<sequence length="164" mass="18274">MSYQRFAELTEQGESGVKTEEFESLFAPDADLYSPFLVKHVEGKSLTLQFMTEAFSNVGYPKYTHQFYNGTDTAVLLWESQGRVRGHQVQGTMVLTFDENGLIRAAKSYLRPLQVVNMLREYLFASAGAKLSSDYWKASPVGFAGDPSLLTHPTSQGNTVKSES</sequence>
<accession>A0A8J3MWX1</accession>
<comment type="caution">
    <text evidence="2">The sequence shown here is derived from an EMBL/GenBank/DDBJ whole genome shotgun (WGS) entry which is preliminary data.</text>
</comment>
<dbReference type="SUPFAM" id="SSF54427">
    <property type="entry name" value="NTF2-like"/>
    <property type="match status" value="1"/>
</dbReference>
<dbReference type="Gene3D" id="3.10.450.50">
    <property type="match status" value="1"/>
</dbReference>
<protein>
    <recommendedName>
        <fullName evidence="1">SnoaL-like domain-containing protein</fullName>
    </recommendedName>
</protein>
<keyword evidence="3" id="KW-1185">Reference proteome</keyword>
<proteinExistence type="predicted"/>
<dbReference type="EMBL" id="BNJF01000003">
    <property type="protein sequence ID" value="GHO48005.1"/>
    <property type="molecule type" value="Genomic_DNA"/>
</dbReference>
<dbReference type="InterPro" id="IPR032710">
    <property type="entry name" value="NTF2-like_dom_sf"/>
</dbReference>
<feature type="domain" description="SnoaL-like" evidence="1">
    <location>
        <begin position="19"/>
        <end position="104"/>
    </location>
</feature>
<dbReference type="Proteomes" id="UP000612362">
    <property type="component" value="Unassembled WGS sequence"/>
</dbReference>
<name>A0A8J3MWX1_9CHLR</name>
<dbReference type="Pfam" id="PF12680">
    <property type="entry name" value="SnoaL_2"/>
    <property type="match status" value="1"/>
</dbReference>
<dbReference type="RefSeq" id="WP_220197221.1">
    <property type="nucleotide sequence ID" value="NZ_BNJF01000003.1"/>
</dbReference>
<gene>
    <name evidence="2" type="ORF">KSX_61680</name>
</gene>